<dbReference type="InterPro" id="IPR043203">
    <property type="entry name" value="VGCC_Ca_Na"/>
</dbReference>
<feature type="compositionally biased region" description="Basic and acidic residues" evidence="5">
    <location>
        <begin position="199"/>
        <end position="210"/>
    </location>
</feature>
<feature type="transmembrane region" description="Helical" evidence="6">
    <location>
        <begin position="272"/>
        <end position="291"/>
    </location>
</feature>
<comment type="subcellular location">
    <subcellularLocation>
        <location evidence="1">Membrane</location>
        <topology evidence="1">Multi-pass membrane protein</topology>
    </subcellularLocation>
</comment>
<dbReference type="SUPFAM" id="SSF81324">
    <property type="entry name" value="Voltage-gated potassium channels"/>
    <property type="match status" value="1"/>
</dbReference>
<proteinExistence type="predicted"/>
<feature type="transmembrane region" description="Helical" evidence="6">
    <location>
        <begin position="238"/>
        <end position="260"/>
    </location>
</feature>
<evidence type="ECO:0000313" key="9">
    <source>
        <dbReference type="EMBL" id="CAL4788615.1"/>
    </source>
</evidence>
<dbReference type="EMBL" id="CAMXCT020002912">
    <property type="protein sequence ID" value="CAL1154678.1"/>
    <property type="molecule type" value="Genomic_DNA"/>
</dbReference>
<dbReference type="GO" id="GO:0005509">
    <property type="term" value="F:calcium ion binding"/>
    <property type="evidence" value="ECO:0007669"/>
    <property type="project" value="InterPro"/>
</dbReference>
<feature type="domain" description="EF-hand" evidence="7">
    <location>
        <begin position="604"/>
        <end position="632"/>
    </location>
</feature>
<evidence type="ECO:0000259" key="7">
    <source>
        <dbReference type="PROSITE" id="PS50222"/>
    </source>
</evidence>
<dbReference type="Pfam" id="PF00520">
    <property type="entry name" value="Ion_trans"/>
    <property type="match status" value="1"/>
</dbReference>
<protein>
    <submittedName>
        <fullName evidence="9">Pentatricopeptide repeat-containing protein, chloroplastic</fullName>
    </submittedName>
</protein>
<keyword evidence="4 6" id="KW-0472">Membrane</keyword>
<evidence type="ECO:0000256" key="2">
    <source>
        <dbReference type="ARBA" id="ARBA00022692"/>
    </source>
</evidence>
<feature type="compositionally biased region" description="Pro residues" evidence="5">
    <location>
        <begin position="147"/>
        <end position="157"/>
    </location>
</feature>
<dbReference type="PROSITE" id="PS50222">
    <property type="entry name" value="EF_HAND_2"/>
    <property type="match status" value="1"/>
</dbReference>
<evidence type="ECO:0000256" key="6">
    <source>
        <dbReference type="SAM" id="Phobius"/>
    </source>
</evidence>
<organism evidence="8">
    <name type="scientific">Cladocopium goreaui</name>
    <dbReference type="NCBI Taxonomy" id="2562237"/>
    <lineage>
        <taxon>Eukaryota</taxon>
        <taxon>Sar</taxon>
        <taxon>Alveolata</taxon>
        <taxon>Dinophyceae</taxon>
        <taxon>Suessiales</taxon>
        <taxon>Symbiodiniaceae</taxon>
        <taxon>Cladocopium</taxon>
    </lineage>
</organism>
<dbReference type="GO" id="GO:0005248">
    <property type="term" value="F:voltage-gated sodium channel activity"/>
    <property type="evidence" value="ECO:0007669"/>
    <property type="project" value="TreeGrafter"/>
</dbReference>
<evidence type="ECO:0000256" key="1">
    <source>
        <dbReference type="ARBA" id="ARBA00004141"/>
    </source>
</evidence>
<feature type="transmembrane region" description="Helical" evidence="6">
    <location>
        <begin position="448"/>
        <end position="469"/>
    </location>
</feature>
<evidence type="ECO:0000256" key="3">
    <source>
        <dbReference type="ARBA" id="ARBA00022989"/>
    </source>
</evidence>
<evidence type="ECO:0000313" key="8">
    <source>
        <dbReference type="EMBL" id="CAI4001303.1"/>
    </source>
</evidence>
<feature type="transmembrane region" description="Helical" evidence="6">
    <location>
        <begin position="375"/>
        <end position="398"/>
    </location>
</feature>
<feature type="compositionally biased region" description="Basic and acidic residues" evidence="5">
    <location>
        <begin position="37"/>
        <end position="69"/>
    </location>
</feature>
<dbReference type="AlphaFoldDB" id="A0A9P1D2L7"/>
<dbReference type="InterPro" id="IPR002048">
    <property type="entry name" value="EF_hand_dom"/>
</dbReference>
<dbReference type="PANTHER" id="PTHR10037">
    <property type="entry name" value="VOLTAGE-GATED CATION CHANNEL CALCIUM AND SODIUM"/>
    <property type="match status" value="1"/>
</dbReference>
<comment type="caution">
    <text evidence="8">The sequence shown here is derived from an EMBL/GenBank/DDBJ whole genome shotgun (WGS) entry which is preliminary data.</text>
</comment>
<reference evidence="9 10" key="2">
    <citation type="submission" date="2024-05" db="EMBL/GenBank/DDBJ databases">
        <authorList>
            <person name="Chen Y."/>
            <person name="Shah S."/>
            <person name="Dougan E. K."/>
            <person name="Thang M."/>
            <person name="Chan C."/>
        </authorList>
    </citation>
    <scope>NUCLEOTIDE SEQUENCE [LARGE SCALE GENOMIC DNA]</scope>
</reference>
<keyword evidence="10" id="KW-1185">Reference proteome</keyword>
<feature type="region of interest" description="Disordered" evidence="5">
    <location>
        <begin position="142"/>
        <end position="216"/>
    </location>
</feature>
<dbReference type="Gene3D" id="1.20.120.350">
    <property type="entry name" value="Voltage-gated potassium channels. Chain C"/>
    <property type="match status" value="1"/>
</dbReference>
<name>A0A9P1D2L7_9DINO</name>
<gene>
    <name evidence="8" type="ORF">C1SCF055_LOCUS27357</name>
</gene>
<dbReference type="Gene3D" id="1.10.287.70">
    <property type="match status" value="1"/>
</dbReference>
<dbReference type="EMBL" id="CAMXCT030002912">
    <property type="protein sequence ID" value="CAL4788615.1"/>
    <property type="molecule type" value="Genomic_DNA"/>
</dbReference>
<dbReference type="PROSITE" id="PS00018">
    <property type="entry name" value="EF_HAND_1"/>
    <property type="match status" value="1"/>
</dbReference>
<evidence type="ECO:0000256" key="5">
    <source>
        <dbReference type="SAM" id="MobiDB-lite"/>
    </source>
</evidence>
<dbReference type="PANTHER" id="PTHR10037:SF62">
    <property type="entry name" value="SODIUM CHANNEL PROTEIN 60E"/>
    <property type="match status" value="1"/>
</dbReference>
<dbReference type="Proteomes" id="UP001152797">
    <property type="component" value="Unassembled WGS sequence"/>
</dbReference>
<feature type="transmembrane region" description="Helical" evidence="6">
    <location>
        <begin position="303"/>
        <end position="322"/>
    </location>
</feature>
<dbReference type="InterPro" id="IPR005821">
    <property type="entry name" value="Ion_trans_dom"/>
</dbReference>
<dbReference type="InterPro" id="IPR027359">
    <property type="entry name" value="Volt_channel_dom_sf"/>
</dbReference>
<accession>A0A9P1D2L7</accession>
<dbReference type="GO" id="GO:0001518">
    <property type="term" value="C:voltage-gated sodium channel complex"/>
    <property type="evidence" value="ECO:0007669"/>
    <property type="project" value="TreeGrafter"/>
</dbReference>
<sequence length="664" mass="73805">MAADCEDGSAFYRYLSALGSEYEKMIQENMALRKLRKEGELTEPEKSENAKAEGALHGDRHGEAHDGAHDGVQAAGDRAEGSDGSDGAKVLKVEKSEMSRHGDNGDTTTGGTLRSLAQEWEDSASMHSMHSMQSVDAPVAPVVASAAPPPPETPAPFAPDASHPSTPKKTRISLDPAEDPQLPGGVEVPDTSSASDSQTETKDSDQEMSRRKSTATRYSYVKDMQIQEHDDREDNATFFLMLDVVPAIVIMLSAVVAGVSADNDPNNTGWKVLEILFTVFFIGEVIVKLRVFGWKEYLWGPEWYWSWFDILCIILAVVYMGITYTADQEAPGSSALGSMKTLKLARLGRIVRLLKFKIFTELKLMIQGVFTGLRVLFWAIVLLVTCMYLMGVVAVTVFSDQEGMTEFASVSAAMFTAFRCFTDGCAATDGTPLQETLRQRYGFPFMMIYILLFLFVTIGIFNLIMAVFIDNVTDGCTKKRQRELGHNAPKNAWRIAATLRGIILQKVLRKEAEDEAMKEAMHGPPGTARRVSKIFREKWEELRGMYGKPHSTYEYAELTDRIREDMAEYDVVVTRDEFNHWLASHDGLLDTLEDAEIDLSCKSDLFDVLDADMSGELEFEEMIDGLLKCRGPASKTDIIAIRLKARLMVRMMTAICSKLGIKDV</sequence>
<keyword evidence="3 6" id="KW-1133">Transmembrane helix</keyword>
<evidence type="ECO:0000313" key="10">
    <source>
        <dbReference type="Proteomes" id="UP001152797"/>
    </source>
</evidence>
<dbReference type="InterPro" id="IPR018247">
    <property type="entry name" value="EF_Hand_1_Ca_BS"/>
</dbReference>
<dbReference type="EMBL" id="CAMXCT010002912">
    <property type="protein sequence ID" value="CAI4001303.1"/>
    <property type="molecule type" value="Genomic_DNA"/>
</dbReference>
<evidence type="ECO:0000256" key="4">
    <source>
        <dbReference type="ARBA" id="ARBA00023136"/>
    </source>
</evidence>
<keyword evidence="2 6" id="KW-0812">Transmembrane</keyword>
<reference evidence="8" key="1">
    <citation type="submission" date="2022-10" db="EMBL/GenBank/DDBJ databases">
        <authorList>
            <person name="Chen Y."/>
            <person name="Dougan E. K."/>
            <person name="Chan C."/>
            <person name="Rhodes N."/>
            <person name="Thang M."/>
        </authorList>
    </citation>
    <scope>NUCLEOTIDE SEQUENCE</scope>
</reference>
<feature type="region of interest" description="Disordered" evidence="5">
    <location>
        <begin position="36"/>
        <end position="86"/>
    </location>
</feature>